<name>A0A1H5R7P2_9PSEU</name>
<dbReference type="STRING" id="218821.SAMN05421837_107364"/>
<keyword evidence="2" id="KW-1185">Reference proteome</keyword>
<dbReference type="AlphaFoldDB" id="A0A1H5R7P2"/>
<gene>
    <name evidence="1" type="ORF">SAMN05421837_107364</name>
</gene>
<protein>
    <submittedName>
        <fullName evidence="1">Uncharacterized protein</fullName>
    </submittedName>
</protein>
<dbReference type="EMBL" id="FNUJ01000007">
    <property type="protein sequence ID" value="SEF34393.1"/>
    <property type="molecule type" value="Genomic_DNA"/>
</dbReference>
<dbReference type="RefSeq" id="WP_086674058.1">
    <property type="nucleotide sequence ID" value="NZ_FNUJ01000007.1"/>
</dbReference>
<evidence type="ECO:0000313" key="1">
    <source>
        <dbReference type="EMBL" id="SEF34393.1"/>
    </source>
</evidence>
<accession>A0A1H5R7P2</accession>
<sequence length="221" mass="22075">MAIALDGSSPAFVKGTANPATTASFTPPSGALLIAFSMADESNTFSLSGGGLSWTQLDTVGVTSRNSLASWWAISAGSSMTVSSTKSGSFTANALRVLVFTGAEASFTGAHNVAQSNTITLTMTQTGSWGWAAFGDNLGATTDTAGTGCTWNDAESAFGGVAGGILKRTTADGVSGSGTTMSAGSAASDCSIIMVEVKATATAITPRTVRLPQAAFRAACQ</sequence>
<reference evidence="2" key="1">
    <citation type="submission" date="2016-10" db="EMBL/GenBank/DDBJ databases">
        <authorList>
            <person name="Varghese N."/>
            <person name="Submissions S."/>
        </authorList>
    </citation>
    <scope>NUCLEOTIDE SEQUENCE [LARGE SCALE GENOMIC DNA]</scope>
    <source>
        <strain evidence="2">DSM 44654</strain>
    </source>
</reference>
<organism evidence="1 2">
    <name type="scientific">Amycolatopsis pretoriensis</name>
    <dbReference type="NCBI Taxonomy" id="218821"/>
    <lineage>
        <taxon>Bacteria</taxon>
        <taxon>Bacillati</taxon>
        <taxon>Actinomycetota</taxon>
        <taxon>Actinomycetes</taxon>
        <taxon>Pseudonocardiales</taxon>
        <taxon>Pseudonocardiaceae</taxon>
        <taxon>Amycolatopsis</taxon>
    </lineage>
</organism>
<evidence type="ECO:0000313" key="2">
    <source>
        <dbReference type="Proteomes" id="UP000198878"/>
    </source>
</evidence>
<proteinExistence type="predicted"/>
<dbReference type="OrthoDB" id="10019204at2"/>
<dbReference type="Proteomes" id="UP000198878">
    <property type="component" value="Unassembled WGS sequence"/>
</dbReference>